<keyword evidence="3" id="KW-0597">Phosphoprotein</keyword>
<dbReference type="Gene3D" id="1.10.287.130">
    <property type="match status" value="1"/>
</dbReference>
<protein>
    <recommendedName>
        <fullName evidence="2">histidine kinase</fullName>
        <ecNumber evidence="2">2.7.13.3</ecNumber>
    </recommendedName>
</protein>
<evidence type="ECO:0000313" key="10">
    <source>
        <dbReference type="EMBL" id="MBM3275839.1"/>
    </source>
</evidence>
<dbReference type="SUPFAM" id="SSF158472">
    <property type="entry name" value="HAMP domain-like"/>
    <property type="match status" value="1"/>
</dbReference>
<dbReference type="InterPro" id="IPR005467">
    <property type="entry name" value="His_kinase_dom"/>
</dbReference>
<evidence type="ECO:0000256" key="3">
    <source>
        <dbReference type="ARBA" id="ARBA00022553"/>
    </source>
</evidence>
<keyword evidence="7" id="KW-0812">Transmembrane</keyword>
<feature type="transmembrane region" description="Helical" evidence="7">
    <location>
        <begin position="36"/>
        <end position="55"/>
    </location>
</feature>
<dbReference type="GO" id="GO:0000155">
    <property type="term" value="F:phosphorelay sensor kinase activity"/>
    <property type="evidence" value="ECO:0007669"/>
    <property type="project" value="InterPro"/>
</dbReference>
<reference evidence="10 11" key="1">
    <citation type="submission" date="2019-03" db="EMBL/GenBank/DDBJ databases">
        <title>Lake Tanganyika Metagenome-Assembled Genomes (MAGs).</title>
        <authorList>
            <person name="Tran P."/>
        </authorList>
    </citation>
    <scope>NUCLEOTIDE SEQUENCE [LARGE SCALE GENOMIC DNA]</scope>
    <source>
        <strain evidence="10">K_DeepCast_65m_m2_236</strain>
    </source>
</reference>
<dbReference type="GO" id="GO:0016020">
    <property type="term" value="C:membrane"/>
    <property type="evidence" value="ECO:0007669"/>
    <property type="project" value="InterPro"/>
</dbReference>
<dbReference type="InterPro" id="IPR036097">
    <property type="entry name" value="HisK_dim/P_sf"/>
</dbReference>
<dbReference type="CDD" id="cd00082">
    <property type="entry name" value="HisKA"/>
    <property type="match status" value="1"/>
</dbReference>
<keyword evidence="7" id="KW-1133">Transmembrane helix</keyword>
<evidence type="ECO:0000256" key="5">
    <source>
        <dbReference type="ARBA" id="ARBA00022777"/>
    </source>
</evidence>
<name>A0A938BP61_9BACT</name>
<evidence type="ECO:0000313" key="11">
    <source>
        <dbReference type="Proteomes" id="UP000703893"/>
    </source>
</evidence>
<evidence type="ECO:0000259" key="8">
    <source>
        <dbReference type="PROSITE" id="PS50109"/>
    </source>
</evidence>
<dbReference type="FunFam" id="1.10.287.130:FF:000001">
    <property type="entry name" value="Two-component sensor histidine kinase"/>
    <property type="match status" value="1"/>
</dbReference>
<organism evidence="10 11">
    <name type="scientific">Candidatus Tanganyikabacteria bacterium</name>
    <dbReference type="NCBI Taxonomy" id="2961651"/>
    <lineage>
        <taxon>Bacteria</taxon>
        <taxon>Bacillati</taxon>
        <taxon>Candidatus Sericytochromatia</taxon>
        <taxon>Candidatus Tanganyikabacteria</taxon>
    </lineage>
</organism>
<accession>A0A938BP61</accession>
<keyword evidence="7" id="KW-0472">Membrane</keyword>
<keyword evidence="6" id="KW-0902">Two-component regulatory system</keyword>
<dbReference type="SMART" id="SM00304">
    <property type="entry name" value="HAMP"/>
    <property type="match status" value="1"/>
</dbReference>
<gene>
    <name evidence="10" type="ORF">FJZ00_11845</name>
</gene>
<dbReference type="InterPro" id="IPR050736">
    <property type="entry name" value="Sensor_HK_Regulatory"/>
</dbReference>
<dbReference type="Pfam" id="PF00512">
    <property type="entry name" value="HisKA"/>
    <property type="match status" value="1"/>
</dbReference>
<evidence type="ECO:0000256" key="4">
    <source>
        <dbReference type="ARBA" id="ARBA00022679"/>
    </source>
</evidence>
<dbReference type="EMBL" id="VGJX01000743">
    <property type="protein sequence ID" value="MBM3275839.1"/>
    <property type="molecule type" value="Genomic_DNA"/>
</dbReference>
<dbReference type="Proteomes" id="UP000703893">
    <property type="component" value="Unassembled WGS sequence"/>
</dbReference>
<evidence type="ECO:0000259" key="9">
    <source>
        <dbReference type="PROSITE" id="PS50885"/>
    </source>
</evidence>
<dbReference type="InterPro" id="IPR003661">
    <property type="entry name" value="HisK_dim/P_dom"/>
</dbReference>
<dbReference type="PROSITE" id="PS50109">
    <property type="entry name" value="HIS_KIN"/>
    <property type="match status" value="1"/>
</dbReference>
<dbReference type="Gene3D" id="6.10.340.10">
    <property type="match status" value="1"/>
</dbReference>
<dbReference type="EC" id="2.7.13.3" evidence="2"/>
<proteinExistence type="predicted"/>
<comment type="catalytic activity">
    <reaction evidence="1">
        <text>ATP + protein L-histidine = ADP + protein N-phospho-L-histidine.</text>
        <dbReference type="EC" id="2.7.13.3"/>
    </reaction>
</comment>
<keyword evidence="4" id="KW-0808">Transferase</keyword>
<dbReference type="SMART" id="SM00388">
    <property type="entry name" value="HisKA"/>
    <property type="match status" value="1"/>
</dbReference>
<dbReference type="Pfam" id="PF00672">
    <property type="entry name" value="HAMP"/>
    <property type="match status" value="1"/>
</dbReference>
<sequence length="203" mass="22598">MMRKFKLRLSVGTQVGFWIFLAPVAMLGVFWLDAPFWAQAACAFYFGALGALVLTRRVVKPLENLADLARQLEDGHRAQRAAEPPNDDELRDLARAFNAMAEANETAFERLEEQNRALAEVNRLKDEFLSTVSHELRTPLTSIRGAVGIIADGVAGEVGPKQQKFLEIARNNTDRLTRLINDLLDLSKMEAGNMTFQLAPVSV</sequence>
<feature type="non-terminal residue" evidence="10">
    <location>
        <position position="203"/>
    </location>
</feature>
<dbReference type="SUPFAM" id="SSF47384">
    <property type="entry name" value="Homodimeric domain of signal transducing histidine kinase"/>
    <property type="match status" value="1"/>
</dbReference>
<dbReference type="CDD" id="cd06225">
    <property type="entry name" value="HAMP"/>
    <property type="match status" value="1"/>
</dbReference>
<dbReference type="PANTHER" id="PTHR43711">
    <property type="entry name" value="TWO-COMPONENT HISTIDINE KINASE"/>
    <property type="match status" value="1"/>
</dbReference>
<feature type="transmembrane region" description="Helical" evidence="7">
    <location>
        <begin position="7"/>
        <end position="30"/>
    </location>
</feature>
<keyword evidence="5 10" id="KW-0418">Kinase</keyword>
<dbReference type="PANTHER" id="PTHR43711:SF1">
    <property type="entry name" value="HISTIDINE KINASE 1"/>
    <property type="match status" value="1"/>
</dbReference>
<comment type="caution">
    <text evidence="10">The sequence shown here is derived from an EMBL/GenBank/DDBJ whole genome shotgun (WGS) entry which is preliminary data.</text>
</comment>
<dbReference type="AlphaFoldDB" id="A0A938BP61"/>
<evidence type="ECO:0000256" key="1">
    <source>
        <dbReference type="ARBA" id="ARBA00000085"/>
    </source>
</evidence>
<evidence type="ECO:0000256" key="7">
    <source>
        <dbReference type="SAM" id="Phobius"/>
    </source>
</evidence>
<dbReference type="PROSITE" id="PS50885">
    <property type="entry name" value="HAMP"/>
    <property type="match status" value="1"/>
</dbReference>
<feature type="domain" description="HAMP" evidence="9">
    <location>
        <begin position="56"/>
        <end position="109"/>
    </location>
</feature>
<dbReference type="InterPro" id="IPR003660">
    <property type="entry name" value="HAMP_dom"/>
</dbReference>
<feature type="domain" description="Histidine kinase" evidence="8">
    <location>
        <begin position="131"/>
        <end position="203"/>
    </location>
</feature>
<evidence type="ECO:0000256" key="2">
    <source>
        <dbReference type="ARBA" id="ARBA00012438"/>
    </source>
</evidence>
<evidence type="ECO:0000256" key="6">
    <source>
        <dbReference type="ARBA" id="ARBA00023012"/>
    </source>
</evidence>